<organism evidence="4 5">
    <name type="scientific">Dickeya poaceiphila</name>
    <dbReference type="NCBI Taxonomy" id="568768"/>
    <lineage>
        <taxon>Bacteria</taxon>
        <taxon>Pseudomonadati</taxon>
        <taxon>Pseudomonadota</taxon>
        <taxon>Gammaproteobacteria</taxon>
        <taxon>Enterobacterales</taxon>
        <taxon>Pectobacteriaceae</taxon>
        <taxon>Dickeya</taxon>
    </lineage>
</organism>
<dbReference type="Pfam" id="PF01041">
    <property type="entry name" value="DegT_DnrJ_EryC1"/>
    <property type="match status" value="1"/>
</dbReference>
<proteinExistence type="inferred from homology"/>
<keyword evidence="4" id="KW-0032">Aminotransferase</keyword>
<dbReference type="GO" id="GO:0000271">
    <property type="term" value="P:polysaccharide biosynthetic process"/>
    <property type="evidence" value="ECO:0007669"/>
    <property type="project" value="TreeGrafter"/>
</dbReference>
<dbReference type="GO" id="GO:0008483">
    <property type="term" value="F:transaminase activity"/>
    <property type="evidence" value="ECO:0007669"/>
    <property type="project" value="UniProtKB-KW"/>
</dbReference>
<keyword evidence="5" id="KW-1185">Reference proteome</keyword>
<evidence type="ECO:0000256" key="3">
    <source>
        <dbReference type="RuleBase" id="RU004508"/>
    </source>
</evidence>
<gene>
    <name evidence="4" type="ORF">Dpoa569_0002971</name>
</gene>
<dbReference type="SUPFAM" id="SSF53383">
    <property type="entry name" value="PLP-dependent transferases"/>
    <property type="match status" value="1"/>
</dbReference>
<dbReference type="Gene3D" id="3.40.640.10">
    <property type="entry name" value="Type I PLP-dependent aspartate aminotransferase-like (Major domain)"/>
    <property type="match status" value="1"/>
</dbReference>
<dbReference type="InterPro" id="IPR015421">
    <property type="entry name" value="PyrdxlP-dep_Trfase_major"/>
</dbReference>
<evidence type="ECO:0000256" key="2">
    <source>
        <dbReference type="ARBA" id="ARBA00037999"/>
    </source>
</evidence>
<protein>
    <submittedName>
        <fullName evidence="4">DegT/DnrJ/EryC1/StrS aminotransferase family protein</fullName>
    </submittedName>
</protein>
<dbReference type="STRING" id="568768.GCA_000406125_00879"/>
<accession>A0A5B8I9R4</accession>
<evidence type="ECO:0000313" key="4">
    <source>
        <dbReference type="EMBL" id="QDX31011.1"/>
    </source>
</evidence>
<comment type="similarity">
    <text evidence="2 3">Belongs to the DegT/DnrJ/EryC1 family.</text>
</comment>
<keyword evidence="1 3" id="KW-0663">Pyridoxal phosphate</keyword>
<evidence type="ECO:0000313" key="5">
    <source>
        <dbReference type="Proteomes" id="UP000320591"/>
    </source>
</evidence>
<keyword evidence="4" id="KW-0808">Transferase</keyword>
<sequence>MCNATLTDSCATSQLKRELDAVMSVAVGDMDNALAAVSAFEAALAEFACFSRCVTTSSETGTVSVMIGALDFQPGDEVIVSPDVSDWVISALLHAGIALALIDYAPDSLRLNLATLRKKVNSRTRAVLISSHFDCRQDFSALHDLCREQHLFSLLEITPLLTLNPQLPQRCAGFDMAFLSLREGSSAMSTGEGGAIFYRRQDWGTRAKSYSQFSDLDGIHLGVNHKLSGIQCALGQVRLNTLGLQRRAVQAQIDRAKTDCERVSVPQLPDLQNNSFSIVVIDKERATTCGISWQPLPILNRLLEPLFWQAPEAVKMQQKWAVMSLQEEAAQ</sequence>
<dbReference type="EMBL" id="CP042220">
    <property type="protein sequence ID" value="QDX31011.1"/>
    <property type="molecule type" value="Genomic_DNA"/>
</dbReference>
<dbReference type="PANTHER" id="PTHR30244">
    <property type="entry name" value="TRANSAMINASE"/>
    <property type="match status" value="1"/>
</dbReference>
<evidence type="ECO:0000256" key="1">
    <source>
        <dbReference type="ARBA" id="ARBA00022898"/>
    </source>
</evidence>
<dbReference type="KEGG" id="dic:Dpoa569_0002971"/>
<dbReference type="Proteomes" id="UP000320591">
    <property type="component" value="Chromosome"/>
</dbReference>
<dbReference type="InterPro" id="IPR015424">
    <property type="entry name" value="PyrdxlP-dep_Trfase"/>
</dbReference>
<dbReference type="PANTHER" id="PTHR30244:SF34">
    <property type="entry name" value="DTDP-4-AMINO-4,6-DIDEOXYGALACTOSE TRANSAMINASE"/>
    <property type="match status" value="1"/>
</dbReference>
<dbReference type="GO" id="GO:0030170">
    <property type="term" value="F:pyridoxal phosphate binding"/>
    <property type="evidence" value="ECO:0007669"/>
    <property type="project" value="TreeGrafter"/>
</dbReference>
<dbReference type="OrthoDB" id="9777744at2"/>
<name>A0A5B8I9R4_9GAMM</name>
<dbReference type="InterPro" id="IPR000653">
    <property type="entry name" value="DegT/StrS_aminotransferase"/>
</dbReference>
<dbReference type="AlphaFoldDB" id="A0A5B8I9R4"/>
<reference evidence="4 5" key="1">
    <citation type="journal article" date="2019" name="Environ. Microbiol.">
        <title>The phytopathogenic nature of Dickeya aquatica 174/2 and the dynamic early evolution of Dickeya pathogenicity.</title>
        <authorList>
            <person name="Duprey A."/>
            <person name="Taib N."/>
            <person name="Leonard S."/>
            <person name="Garin T."/>
            <person name="Flandrois J.P."/>
            <person name="Nasser W."/>
            <person name="Brochier-Armanet C."/>
            <person name="Reverchon S."/>
        </authorList>
    </citation>
    <scope>NUCLEOTIDE SEQUENCE [LARGE SCALE GENOMIC DNA]</scope>
    <source>
        <strain evidence="4 5">NCPPB 569</strain>
    </source>
</reference>